<dbReference type="Gene3D" id="3.30.1060.10">
    <property type="entry name" value="Peptide methionine sulphoxide reductase MsrA"/>
    <property type="match status" value="1"/>
</dbReference>
<feature type="domain" description="Peptide methionine sulphoxide reductase MsrA" evidence="3">
    <location>
        <begin position="38"/>
        <end position="92"/>
    </location>
</feature>
<protein>
    <recommendedName>
        <fullName evidence="1">peptide-methionine (S)-S-oxide reductase</fullName>
        <ecNumber evidence="1">1.8.4.11</ecNumber>
    </recommendedName>
</protein>
<evidence type="ECO:0000259" key="3">
    <source>
        <dbReference type="Pfam" id="PF01625"/>
    </source>
</evidence>
<dbReference type="EMBL" id="UINC01184501">
    <property type="protein sequence ID" value="SVD95743.1"/>
    <property type="molecule type" value="Genomic_DNA"/>
</dbReference>
<dbReference type="PROSITE" id="PS51257">
    <property type="entry name" value="PROKAR_LIPOPROTEIN"/>
    <property type="match status" value="1"/>
</dbReference>
<dbReference type="GO" id="GO:0008113">
    <property type="term" value="F:peptide-methionine (S)-S-oxide reductase activity"/>
    <property type="evidence" value="ECO:0007669"/>
    <property type="project" value="UniProtKB-EC"/>
</dbReference>
<dbReference type="SUPFAM" id="SSF55068">
    <property type="entry name" value="Peptide methionine sulfoxide reductase"/>
    <property type="match status" value="1"/>
</dbReference>
<evidence type="ECO:0000313" key="4">
    <source>
        <dbReference type="EMBL" id="SVD95743.1"/>
    </source>
</evidence>
<evidence type="ECO:0000256" key="2">
    <source>
        <dbReference type="ARBA" id="ARBA00023002"/>
    </source>
</evidence>
<gene>
    <name evidence="4" type="ORF">METZ01_LOCUS448597</name>
</gene>
<dbReference type="PANTHER" id="PTHR43774:SF1">
    <property type="entry name" value="PEPTIDE METHIONINE SULFOXIDE REDUCTASE MSRA 2"/>
    <property type="match status" value="1"/>
</dbReference>
<dbReference type="AlphaFoldDB" id="A0A382ZJY5"/>
<dbReference type="Pfam" id="PF01625">
    <property type="entry name" value="PMSR"/>
    <property type="match status" value="1"/>
</dbReference>
<organism evidence="4">
    <name type="scientific">marine metagenome</name>
    <dbReference type="NCBI Taxonomy" id="408172"/>
    <lineage>
        <taxon>unclassified sequences</taxon>
        <taxon>metagenomes</taxon>
        <taxon>ecological metagenomes</taxon>
    </lineage>
</organism>
<keyword evidence="2" id="KW-0560">Oxidoreductase</keyword>
<dbReference type="EC" id="1.8.4.11" evidence="1"/>
<proteinExistence type="predicted"/>
<dbReference type="PANTHER" id="PTHR43774">
    <property type="entry name" value="PEPTIDE METHIONINE SULFOXIDE REDUCTASE"/>
    <property type="match status" value="1"/>
</dbReference>
<reference evidence="4" key="1">
    <citation type="submission" date="2018-05" db="EMBL/GenBank/DDBJ databases">
        <authorList>
            <person name="Lanie J.A."/>
            <person name="Ng W.-L."/>
            <person name="Kazmierczak K.M."/>
            <person name="Andrzejewski T.M."/>
            <person name="Davidsen T.M."/>
            <person name="Wayne K.J."/>
            <person name="Tettelin H."/>
            <person name="Glass J.I."/>
            <person name="Rusch D."/>
            <person name="Podicherti R."/>
            <person name="Tsui H.-C.T."/>
            <person name="Winkler M.E."/>
        </authorList>
    </citation>
    <scope>NUCLEOTIDE SEQUENCE</scope>
</reference>
<evidence type="ECO:0000256" key="1">
    <source>
        <dbReference type="ARBA" id="ARBA00012502"/>
    </source>
</evidence>
<feature type="non-terminal residue" evidence="4">
    <location>
        <position position="92"/>
    </location>
</feature>
<accession>A0A382ZJY5</accession>
<name>A0A382ZJY5_9ZZZZ</name>
<dbReference type="InterPro" id="IPR002569">
    <property type="entry name" value="Met_Sox_Rdtase_MsrA_dom"/>
</dbReference>
<sequence>MRKDSLISLFCLTLFALTGCMSSNSQKAMQYKADKQVATFGGGCFWCTEAVFELVEGVEDVVSGYSGGATLNPTYEDICTGQTGHAEVIKIT</sequence>
<dbReference type="InterPro" id="IPR036509">
    <property type="entry name" value="Met_Sox_Rdtase_MsrA_sf"/>
</dbReference>